<feature type="region of interest" description="Disordered" evidence="1">
    <location>
        <begin position="546"/>
        <end position="569"/>
    </location>
</feature>
<organism evidence="3 4">
    <name type="scientific">Euplotes crassus</name>
    <dbReference type="NCBI Taxonomy" id="5936"/>
    <lineage>
        <taxon>Eukaryota</taxon>
        <taxon>Sar</taxon>
        <taxon>Alveolata</taxon>
        <taxon>Ciliophora</taxon>
        <taxon>Intramacronucleata</taxon>
        <taxon>Spirotrichea</taxon>
        <taxon>Hypotrichia</taxon>
        <taxon>Euplotida</taxon>
        <taxon>Euplotidae</taxon>
        <taxon>Moneuplotes</taxon>
    </lineage>
</organism>
<feature type="transmembrane region" description="Helical" evidence="2">
    <location>
        <begin position="362"/>
        <end position="383"/>
    </location>
</feature>
<gene>
    <name evidence="3" type="ORF">ECRASSUSDP1_LOCUS1124</name>
</gene>
<proteinExistence type="predicted"/>
<protein>
    <submittedName>
        <fullName evidence="3">Uncharacterized protein</fullName>
    </submittedName>
</protein>
<feature type="transmembrane region" description="Helical" evidence="2">
    <location>
        <begin position="319"/>
        <end position="341"/>
    </location>
</feature>
<evidence type="ECO:0000256" key="2">
    <source>
        <dbReference type="SAM" id="Phobius"/>
    </source>
</evidence>
<feature type="transmembrane region" description="Helical" evidence="2">
    <location>
        <begin position="389"/>
        <end position="409"/>
    </location>
</feature>
<keyword evidence="4" id="KW-1185">Reference proteome</keyword>
<keyword evidence="2" id="KW-0472">Membrane</keyword>
<feature type="transmembrane region" description="Helical" evidence="2">
    <location>
        <begin position="279"/>
        <end position="299"/>
    </location>
</feature>
<feature type="transmembrane region" description="Helical" evidence="2">
    <location>
        <begin position="226"/>
        <end position="248"/>
    </location>
</feature>
<comment type="caution">
    <text evidence="3">The sequence shown here is derived from an EMBL/GenBank/DDBJ whole genome shotgun (WGS) entry which is preliminary data.</text>
</comment>
<keyword evidence="2" id="KW-0812">Transmembrane</keyword>
<reference evidence="3" key="1">
    <citation type="submission" date="2023-07" db="EMBL/GenBank/DDBJ databases">
        <authorList>
            <consortium name="AG Swart"/>
            <person name="Singh M."/>
            <person name="Singh A."/>
            <person name="Seah K."/>
            <person name="Emmerich C."/>
        </authorList>
    </citation>
    <scope>NUCLEOTIDE SEQUENCE</scope>
    <source>
        <strain evidence="3">DP1</strain>
    </source>
</reference>
<dbReference type="EMBL" id="CAMPGE010001062">
    <property type="protein sequence ID" value="CAI2359830.1"/>
    <property type="molecule type" value="Genomic_DNA"/>
</dbReference>
<sequence length="664" mass="78669">MLISVVIMIKMCKCSFEHSFLNLQSSLKPVHKKDEMIHLHPFEFYPTVGSIGLDIKPTNETQNEHVYVCFEDSLRDYKITCNFLQLSKKKKVFWVVNNTHSNCTLYNTMVSMNYMYHMDGIIVIADENHTNDLFSLYSHESDKTVLRINPEDAEILKKYDISKHFADYIDTLRVELQRSHTREELNDILSHYYLNQTEEESNLLSFSYKGTGNWYRNSEGNEDDSFHLMNVYTALFLFWILMVCRWFYCNRLWFFRYHVYDERTREMYNLQVNFHGGRVLFLFILKGIQYLDLAVLIMIQLFPHERVVYMKNRSSFELTMWTVLCFKHISTGLFLSIIYSLSEETAFSLTHRMDQNKFFNSMHVIMVCILPMINIFGTMFSFLLVYELLYIYFALEMYIFICILINCGRTLWERWNEGRNYIFNLLVTIILCFSIYIPMELSNSYTRAAQPSQKSLKSQCVFEICIEIIISFSVLMCIAFLDKDKIITYYNEQDEDNERHEVREPPLPRVAEHLIVTLPSTDIQYQKSTLNENLLKKSKDPWKRVKFDEEKNAKRKSNSQNSPIFGSYKTNKGWESTKIIDMKEGNQNNTIDSNGSLTQENDTKVPVDMFNDAYKLDKPVLLKRLDSNTLPNIIINPDYFCDRENMKNQRKRQFSEIQLLLGSC</sequence>
<dbReference type="AlphaFoldDB" id="A0AAD1U0P7"/>
<feature type="transmembrane region" description="Helical" evidence="2">
    <location>
        <begin position="421"/>
        <end position="441"/>
    </location>
</feature>
<feature type="compositionally biased region" description="Polar residues" evidence="1">
    <location>
        <begin position="558"/>
        <end position="569"/>
    </location>
</feature>
<evidence type="ECO:0000313" key="3">
    <source>
        <dbReference type="EMBL" id="CAI2359830.1"/>
    </source>
</evidence>
<name>A0AAD1U0P7_EUPCR</name>
<evidence type="ECO:0000313" key="4">
    <source>
        <dbReference type="Proteomes" id="UP001295684"/>
    </source>
</evidence>
<feature type="transmembrane region" description="Helical" evidence="2">
    <location>
        <begin position="461"/>
        <end position="481"/>
    </location>
</feature>
<dbReference type="Proteomes" id="UP001295684">
    <property type="component" value="Unassembled WGS sequence"/>
</dbReference>
<evidence type="ECO:0000256" key="1">
    <source>
        <dbReference type="SAM" id="MobiDB-lite"/>
    </source>
</evidence>
<accession>A0AAD1U0P7</accession>
<keyword evidence="2" id="KW-1133">Transmembrane helix</keyword>